<dbReference type="FunFam" id="3.40.50.2000:FF:000037">
    <property type="entry name" value="Glycosyltransferase"/>
    <property type="match status" value="1"/>
</dbReference>
<dbReference type="EMBL" id="JAVXUO010002917">
    <property type="protein sequence ID" value="KAK2968406.1"/>
    <property type="molecule type" value="Genomic_DNA"/>
</dbReference>
<evidence type="ECO:0000256" key="1">
    <source>
        <dbReference type="ARBA" id="ARBA00009995"/>
    </source>
</evidence>
<dbReference type="GO" id="GO:0035251">
    <property type="term" value="F:UDP-glucosyltransferase activity"/>
    <property type="evidence" value="ECO:0007669"/>
    <property type="project" value="InterPro"/>
</dbReference>
<dbReference type="InterPro" id="IPR050481">
    <property type="entry name" value="UDP-glycosyltransf_plant"/>
</dbReference>
<evidence type="ECO:0000313" key="4">
    <source>
        <dbReference type="Proteomes" id="UP001187471"/>
    </source>
</evidence>
<dbReference type="Proteomes" id="UP001187471">
    <property type="component" value="Unassembled WGS sequence"/>
</dbReference>
<keyword evidence="2" id="KW-0808">Transferase</keyword>
<dbReference type="CDD" id="cd03784">
    <property type="entry name" value="GT1_Gtf-like"/>
    <property type="match status" value="1"/>
</dbReference>
<dbReference type="Gene3D" id="3.40.50.2000">
    <property type="entry name" value="Glycogen Phosphorylase B"/>
    <property type="match status" value="2"/>
</dbReference>
<name>A0AA88QP92_9ASTE</name>
<accession>A0AA88QP92</accession>
<dbReference type="PANTHER" id="PTHR48049:SF91">
    <property type="entry name" value="UDP-GLYCOSYLTRANSFERASE 79B7-RELATED"/>
    <property type="match status" value="1"/>
</dbReference>
<proteinExistence type="inferred from homology"/>
<dbReference type="Pfam" id="PF00201">
    <property type="entry name" value="UDPGT"/>
    <property type="match status" value="1"/>
</dbReference>
<evidence type="ECO:0000313" key="3">
    <source>
        <dbReference type="EMBL" id="KAK2968406.1"/>
    </source>
</evidence>
<comment type="similarity">
    <text evidence="1">Belongs to the UDP-glycosyltransferase family.</text>
</comment>
<evidence type="ECO:0000256" key="2">
    <source>
        <dbReference type="ARBA" id="ARBA00022679"/>
    </source>
</evidence>
<dbReference type="GO" id="GO:0009718">
    <property type="term" value="P:anthocyanin-containing compound biosynthetic process"/>
    <property type="evidence" value="ECO:0007669"/>
    <property type="project" value="UniProtKB-ARBA"/>
</dbReference>
<organism evidence="3 4">
    <name type="scientific">Escallonia rubra</name>
    <dbReference type="NCBI Taxonomy" id="112253"/>
    <lineage>
        <taxon>Eukaryota</taxon>
        <taxon>Viridiplantae</taxon>
        <taxon>Streptophyta</taxon>
        <taxon>Embryophyta</taxon>
        <taxon>Tracheophyta</taxon>
        <taxon>Spermatophyta</taxon>
        <taxon>Magnoliopsida</taxon>
        <taxon>eudicotyledons</taxon>
        <taxon>Gunneridae</taxon>
        <taxon>Pentapetalae</taxon>
        <taxon>asterids</taxon>
        <taxon>campanulids</taxon>
        <taxon>Escalloniales</taxon>
        <taxon>Escalloniaceae</taxon>
        <taxon>Escallonia</taxon>
    </lineage>
</organism>
<dbReference type="AlphaFoldDB" id="A0AA88QP92"/>
<gene>
    <name evidence="3" type="ORF">RJ640_004412</name>
</gene>
<reference evidence="3" key="1">
    <citation type="submission" date="2022-12" db="EMBL/GenBank/DDBJ databases">
        <title>Draft genome assemblies for two species of Escallonia (Escalloniales).</title>
        <authorList>
            <person name="Chanderbali A."/>
            <person name="Dervinis C."/>
            <person name="Anghel I."/>
            <person name="Soltis D."/>
            <person name="Soltis P."/>
            <person name="Zapata F."/>
        </authorList>
    </citation>
    <scope>NUCLEOTIDE SEQUENCE</scope>
    <source>
        <strain evidence="3">UCBG92.1500</strain>
        <tissue evidence="3">Leaf</tissue>
    </source>
</reference>
<dbReference type="SUPFAM" id="SSF53756">
    <property type="entry name" value="UDP-Glycosyltransferase/glycogen phosphorylase"/>
    <property type="match status" value="1"/>
</dbReference>
<dbReference type="InterPro" id="IPR002213">
    <property type="entry name" value="UDP_glucos_trans"/>
</dbReference>
<sequence>MVQPQGSKFHVAMFPWLAMGHMTPFLHLANELAQRGHKISFLLPKKAKLQLQDNNLHPDLITLHGLAVPHVEGLPHGTETASEIPIFLNGLLATAMDLMRDQVEESLRGLKPDMVFYDAAHWIPELASHIGFKTVCYKVVSAAAVAIALVPARNVPKDRPLTDAELAEPPQGYPSSTVVLRRHEACALSFIALEFGSGISFYERTTTSMKRCNVIAIRTCQEVEGPMCDYIGNQYGKKVLLTGPVLPEPPKVPLEDRWAKWLDGFAHGSVIFCALGSQWVLEKNQFQELVLGIELTGSPFLVAVKPPSGAATIEEALPEGFEERNRGRGVVYGGWVQQTLMLSHPAVGCFVNHCGFGSMWESLMSNSQIVLVPHLGDQILNTRLLAEELKVAVEVDRDEDGWFSKESLSKGIKSVMDKDSEVGRLLKKNHAKWKEALARPGYMDDYITKFIDNLHEL</sequence>
<dbReference type="PANTHER" id="PTHR48049">
    <property type="entry name" value="GLYCOSYLTRANSFERASE"/>
    <property type="match status" value="1"/>
</dbReference>
<comment type="caution">
    <text evidence="3">The sequence shown here is derived from an EMBL/GenBank/DDBJ whole genome shotgun (WGS) entry which is preliminary data.</text>
</comment>
<protein>
    <submittedName>
        <fullName evidence="3">Uncharacterized protein</fullName>
    </submittedName>
</protein>
<dbReference type="FunFam" id="3.40.50.2000:FF:000087">
    <property type="entry name" value="Glycosyltransferase"/>
    <property type="match status" value="1"/>
</dbReference>
<keyword evidence="4" id="KW-1185">Reference proteome</keyword>